<reference evidence="1 2" key="1">
    <citation type="submission" date="2023-10" db="EMBL/GenBank/DDBJ databases">
        <title>Chromosome-scale genome assembly provides insights into flower coloration mechanisms of Canna indica.</title>
        <authorList>
            <person name="Li C."/>
        </authorList>
    </citation>
    <scope>NUCLEOTIDE SEQUENCE [LARGE SCALE GENOMIC DNA]</scope>
    <source>
        <tissue evidence="1">Flower</tissue>
    </source>
</reference>
<evidence type="ECO:0000313" key="1">
    <source>
        <dbReference type="EMBL" id="WOL03590.1"/>
    </source>
</evidence>
<dbReference type="AlphaFoldDB" id="A0AAQ3K9I7"/>
<gene>
    <name evidence="1" type="ORF">Cni_G12310</name>
</gene>
<dbReference type="Proteomes" id="UP001327560">
    <property type="component" value="Chromosome 4"/>
</dbReference>
<sequence>MVSEGRPAGPATISVCEGARPEAGVVQQQYRRERRVDAYRSRWCELYKLCQVHLFSAKALNDLCWVREVRSSSLCTSS</sequence>
<keyword evidence="2" id="KW-1185">Reference proteome</keyword>
<accession>A0AAQ3K9I7</accession>
<proteinExistence type="predicted"/>
<protein>
    <submittedName>
        <fullName evidence="1">Uncharacterized protein</fullName>
    </submittedName>
</protein>
<dbReference type="EMBL" id="CP136893">
    <property type="protein sequence ID" value="WOL03590.1"/>
    <property type="molecule type" value="Genomic_DNA"/>
</dbReference>
<evidence type="ECO:0000313" key="2">
    <source>
        <dbReference type="Proteomes" id="UP001327560"/>
    </source>
</evidence>
<name>A0AAQ3K9I7_9LILI</name>
<organism evidence="1 2">
    <name type="scientific">Canna indica</name>
    <name type="common">Indian-shot</name>
    <dbReference type="NCBI Taxonomy" id="4628"/>
    <lineage>
        <taxon>Eukaryota</taxon>
        <taxon>Viridiplantae</taxon>
        <taxon>Streptophyta</taxon>
        <taxon>Embryophyta</taxon>
        <taxon>Tracheophyta</taxon>
        <taxon>Spermatophyta</taxon>
        <taxon>Magnoliopsida</taxon>
        <taxon>Liliopsida</taxon>
        <taxon>Zingiberales</taxon>
        <taxon>Cannaceae</taxon>
        <taxon>Canna</taxon>
    </lineage>
</organism>